<dbReference type="WBParaSite" id="L893_g33113.t1">
    <property type="protein sequence ID" value="L893_g33113.t1"/>
    <property type="gene ID" value="L893_g33113"/>
</dbReference>
<evidence type="ECO:0000256" key="1">
    <source>
        <dbReference type="SAM" id="MobiDB-lite"/>
    </source>
</evidence>
<protein>
    <submittedName>
        <fullName evidence="3">Transposase</fullName>
    </submittedName>
</protein>
<name>A0A1I8A540_9BILA</name>
<dbReference type="Proteomes" id="UP000095287">
    <property type="component" value="Unplaced"/>
</dbReference>
<keyword evidence="2" id="KW-1185">Reference proteome</keyword>
<sequence length="82" mass="9628">MALCQDRVRFSCGKAKRLRLIAPCYAIAKDLRKLQHVCHRNRVVGRIDVHGHRRQLLGQWRPGWQDPAPQRNRRGGSCQQFR</sequence>
<evidence type="ECO:0000313" key="2">
    <source>
        <dbReference type="Proteomes" id="UP000095287"/>
    </source>
</evidence>
<evidence type="ECO:0000313" key="3">
    <source>
        <dbReference type="WBParaSite" id="L893_g33113.t1"/>
    </source>
</evidence>
<accession>A0A1I8A540</accession>
<reference evidence="3" key="1">
    <citation type="submission" date="2016-11" db="UniProtKB">
        <authorList>
            <consortium name="WormBaseParasite"/>
        </authorList>
    </citation>
    <scope>IDENTIFICATION</scope>
</reference>
<proteinExistence type="predicted"/>
<feature type="region of interest" description="Disordered" evidence="1">
    <location>
        <begin position="60"/>
        <end position="82"/>
    </location>
</feature>
<dbReference type="AlphaFoldDB" id="A0A1I8A540"/>
<organism evidence="2 3">
    <name type="scientific">Steinernema glaseri</name>
    <dbReference type="NCBI Taxonomy" id="37863"/>
    <lineage>
        <taxon>Eukaryota</taxon>
        <taxon>Metazoa</taxon>
        <taxon>Ecdysozoa</taxon>
        <taxon>Nematoda</taxon>
        <taxon>Chromadorea</taxon>
        <taxon>Rhabditida</taxon>
        <taxon>Tylenchina</taxon>
        <taxon>Panagrolaimomorpha</taxon>
        <taxon>Strongyloidoidea</taxon>
        <taxon>Steinernematidae</taxon>
        <taxon>Steinernema</taxon>
    </lineage>
</organism>